<dbReference type="Gene3D" id="1.10.8.10">
    <property type="entry name" value="DNA helicase RuvA subunit, C-terminal domain"/>
    <property type="match status" value="1"/>
</dbReference>
<dbReference type="HOGENOM" id="CLU_018398_4_0_11"/>
<comment type="catalytic activity">
    <reaction evidence="5">
        <text>L-glutaminyl-[peptide chain release factor] + S-adenosyl-L-methionine = N(5)-methyl-L-glutaminyl-[peptide chain release factor] + S-adenosyl-L-homocysteine + H(+)</text>
        <dbReference type="Rhea" id="RHEA:42896"/>
        <dbReference type="Rhea" id="RHEA-COMP:10271"/>
        <dbReference type="Rhea" id="RHEA-COMP:10272"/>
        <dbReference type="ChEBI" id="CHEBI:15378"/>
        <dbReference type="ChEBI" id="CHEBI:30011"/>
        <dbReference type="ChEBI" id="CHEBI:57856"/>
        <dbReference type="ChEBI" id="CHEBI:59789"/>
        <dbReference type="ChEBI" id="CHEBI:61891"/>
        <dbReference type="EC" id="2.1.1.297"/>
    </reaction>
</comment>
<dbReference type="PROSITE" id="PS00092">
    <property type="entry name" value="N6_MTASE"/>
    <property type="match status" value="1"/>
</dbReference>
<evidence type="ECO:0000256" key="3">
    <source>
        <dbReference type="ARBA" id="ARBA00022679"/>
    </source>
</evidence>
<comment type="caution">
    <text evidence="8">The sequence shown here is derived from an EMBL/GenBank/DDBJ whole genome shotgun (WGS) entry which is preliminary data.</text>
</comment>
<keyword evidence="3 8" id="KW-0808">Transferase</keyword>
<dbReference type="eggNOG" id="COG2890">
    <property type="taxonomic scope" value="Bacteria"/>
</dbReference>
<dbReference type="AlphaFoldDB" id="N6W5K1"/>
<dbReference type="GO" id="GO:0003676">
    <property type="term" value="F:nucleic acid binding"/>
    <property type="evidence" value="ECO:0007669"/>
    <property type="project" value="InterPro"/>
</dbReference>
<evidence type="ECO:0000256" key="5">
    <source>
        <dbReference type="ARBA" id="ARBA00048391"/>
    </source>
</evidence>
<organism evidence="8 9">
    <name type="scientific">Schaalia cardiffensis F0333</name>
    <dbReference type="NCBI Taxonomy" id="888050"/>
    <lineage>
        <taxon>Bacteria</taxon>
        <taxon>Bacillati</taxon>
        <taxon>Actinomycetota</taxon>
        <taxon>Actinomycetes</taxon>
        <taxon>Actinomycetales</taxon>
        <taxon>Actinomycetaceae</taxon>
        <taxon>Schaalia</taxon>
    </lineage>
</organism>
<dbReference type="Gene3D" id="3.40.50.150">
    <property type="entry name" value="Vaccinia Virus protein VP39"/>
    <property type="match status" value="1"/>
</dbReference>
<dbReference type="EMBL" id="AQHZ01000024">
    <property type="protein sequence ID" value="ENO17760.1"/>
    <property type="molecule type" value="Genomic_DNA"/>
</dbReference>
<dbReference type="PANTHER" id="PTHR18895:SF74">
    <property type="entry name" value="MTRF1L RELEASE FACTOR GLUTAMINE METHYLTRANSFERASE"/>
    <property type="match status" value="1"/>
</dbReference>
<dbReference type="InterPro" id="IPR019874">
    <property type="entry name" value="RF_methyltr_PrmC"/>
</dbReference>
<dbReference type="InterPro" id="IPR029063">
    <property type="entry name" value="SAM-dependent_MTases_sf"/>
</dbReference>
<proteinExistence type="predicted"/>
<dbReference type="InterPro" id="IPR004556">
    <property type="entry name" value="HemK-like"/>
</dbReference>
<dbReference type="STRING" id="888050.HMPREF9004_1670"/>
<gene>
    <name evidence="8" type="primary">hemK</name>
    <name evidence="8" type="ORF">HMPREF9004_1670</name>
</gene>
<evidence type="ECO:0000256" key="1">
    <source>
        <dbReference type="ARBA" id="ARBA00012771"/>
    </source>
</evidence>
<evidence type="ECO:0000256" key="4">
    <source>
        <dbReference type="ARBA" id="ARBA00022691"/>
    </source>
</evidence>
<dbReference type="InterPro" id="IPR007848">
    <property type="entry name" value="Small_mtfrase_dom"/>
</dbReference>
<accession>N6W5K1</accession>
<keyword evidence="9" id="KW-1185">Reference proteome</keyword>
<dbReference type="RefSeq" id="WP_005964349.1">
    <property type="nucleotide sequence ID" value="NZ_CP040505.1"/>
</dbReference>
<evidence type="ECO:0000256" key="2">
    <source>
        <dbReference type="ARBA" id="ARBA00022603"/>
    </source>
</evidence>
<evidence type="ECO:0000259" key="6">
    <source>
        <dbReference type="Pfam" id="PF05175"/>
    </source>
</evidence>
<dbReference type="Proteomes" id="UP000013015">
    <property type="component" value="Unassembled WGS sequence"/>
</dbReference>
<feature type="domain" description="Release factor glutamine methyltransferase N-terminal" evidence="7">
    <location>
        <begin position="13"/>
        <end position="79"/>
    </location>
</feature>
<dbReference type="GO" id="GO:0102559">
    <property type="term" value="F:peptide chain release factor N(5)-glutamine methyltransferase activity"/>
    <property type="evidence" value="ECO:0007669"/>
    <property type="project" value="UniProtKB-EC"/>
</dbReference>
<dbReference type="PATRIC" id="fig|888050.3.peg.1604"/>
<evidence type="ECO:0000259" key="7">
    <source>
        <dbReference type="Pfam" id="PF17827"/>
    </source>
</evidence>
<evidence type="ECO:0000313" key="8">
    <source>
        <dbReference type="EMBL" id="ENO17760.1"/>
    </source>
</evidence>
<dbReference type="NCBIfam" id="TIGR03534">
    <property type="entry name" value="RF_mod_PrmC"/>
    <property type="match status" value="1"/>
</dbReference>
<dbReference type="InterPro" id="IPR040758">
    <property type="entry name" value="PrmC_N"/>
</dbReference>
<dbReference type="InterPro" id="IPR002052">
    <property type="entry name" value="DNA_methylase_N6_adenine_CS"/>
</dbReference>
<dbReference type="SUPFAM" id="SSF53335">
    <property type="entry name" value="S-adenosyl-L-methionine-dependent methyltransferases"/>
    <property type="match status" value="1"/>
</dbReference>
<dbReference type="InterPro" id="IPR050320">
    <property type="entry name" value="N5-glutamine_MTase"/>
</dbReference>
<dbReference type="Pfam" id="PF05175">
    <property type="entry name" value="MTS"/>
    <property type="match status" value="1"/>
</dbReference>
<keyword evidence="2 8" id="KW-0489">Methyltransferase</keyword>
<dbReference type="PANTHER" id="PTHR18895">
    <property type="entry name" value="HEMK METHYLTRANSFERASE"/>
    <property type="match status" value="1"/>
</dbReference>
<keyword evidence="4" id="KW-0949">S-adenosyl-L-methionine</keyword>
<reference evidence="8 9" key="1">
    <citation type="submission" date="2013-03" db="EMBL/GenBank/DDBJ databases">
        <title>Reference genome for the Human Microbiome Project.</title>
        <authorList>
            <person name="Aqrawi P."/>
            <person name="Ayvaz T."/>
            <person name="Bess C."/>
            <person name="Blankenburg K."/>
            <person name="Coyle M."/>
            <person name="Deng J."/>
            <person name="Forbes L."/>
            <person name="Fowler G."/>
            <person name="Francisco L."/>
            <person name="Fu Q."/>
            <person name="Gibbs R."/>
            <person name="Gross S."/>
            <person name="Gubbala S."/>
            <person name="Hale W."/>
            <person name="Hemphill L."/>
            <person name="Highlander S."/>
            <person name="Hirani K."/>
            <person name="Jackson L."/>
            <person name="Jakkamsetti A."/>
            <person name="Javaid M."/>
            <person name="Jayaseelan J.C."/>
            <person name="Jiang H."/>
            <person name="Joshi V."/>
            <person name="Korchina V."/>
            <person name="Kovar C."/>
            <person name="Lara F."/>
            <person name="Lee S."/>
            <person name="Liu Y."/>
            <person name="Mata R."/>
            <person name="Mathew T."/>
            <person name="Munidasa M."/>
            <person name="Muzny D."/>
            <person name="Nazareth L."/>
            <person name="Ngo R."/>
            <person name="Nguyen L."/>
            <person name="Nguyen N."/>
            <person name="Okwuonu G."/>
            <person name="Ongeri F."/>
            <person name="Palculict T."/>
            <person name="Patil S."/>
            <person name="Petrosino J."/>
            <person name="Pham C."/>
            <person name="Pham P."/>
            <person name="Pu L.-L."/>
            <person name="Qin X."/>
            <person name="Qu J."/>
            <person name="Reid J."/>
            <person name="Ross M."/>
            <person name="Ruth R."/>
            <person name="Saada N."/>
            <person name="San Lucas F."/>
            <person name="Santibanez J."/>
            <person name="Shang Y."/>
            <person name="Simmons D."/>
            <person name="Song X.-Z."/>
            <person name="Tang L.-Y."/>
            <person name="Thornton R."/>
            <person name="Warren J."/>
            <person name="Weissenberger G."/>
            <person name="Wilczek-Boney K."/>
            <person name="Worley K."/>
            <person name="Youmans B."/>
            <person name="Zhang J."/>
            <person name="Zhang L."/>
            <person name="Zhao Z."/>
            <person name="Zhou C."/>
            <person name="Zhu D."/>
            <person name="Zhu Y."/>
        </authorList>
    </citation>
    <scope>NUCLEOTIDE SEQUENCE [LARGE SCALE GENOMIC DNA]</scope>
    <source>
        <strain evidence="8 9">F0333</strain>
    </source>
</reference>
<evidence type="ECO:0000313" key="9">
    <source>
        <dbReference type="Proteomes" id="UP000013015"/>
    </source>
</evidence>
<dbReference type="GO" id="GO:0032259">
    <property type="term" value="P:methylation"/>
    <property type="evidence" value="ECO:0007669"/>
    <property type="project" value="UniProtKB-KW"/>
</dbReference>
<dbReference type="EC" id="2.1.1.297" evidence="1"/>
<protein>
    <recommendedName>
        <fullName evidence="1">peptide chain release factor N(5)-glutamine methyltransferase</fullName>
        <ecNumber evidence="1">2.1.1.297</ecNumber>
    </recommendedName>
</protein>
<feature type="domain" description="Methyltransferase small" evidence="6">
    <location>
        <begin position="118"/>
        <end position="206"/>
    </location>
</feature>
<dbReference type="NCBIfam" id="TIGR00536">
    <property type="entry name" value="hemK_fam"/>
    <property type="match status" value="1"/>
</dbReference>
<dbReference type="Pfam" id="PF17827">
    <property type="entry name" value="PrmC_N"/>
    <property type="match status" value="1"/>
</dbReference>
<dbReference type="CDD" id="cd02440">
    <property type="entry name" value="AdoMet_MTases"/>
    <property type="match status" value="1"/>
</dbReference>
<name>N6W5K1_9ACTO</name>
<sequence>MKRPADPSRVGSLLAWARNRLEGLEAAHPAQDARELLEWVAKTDSIWRIKEPIEPELAERFYNAVELRASRIPLQRITGRMYFRGLTLHSAEQVFICRPETEIVAGIGIEAARQVIAEQGTVRIVDLCTGSGAIAIACATELPEAQVWAVELAQEAFALAQRNIETLVPSRVQLLRGDATHPRTLADLDGRIDIVISNPPYVPADEAPTQVEAGFDPPLALFGGGEAGMDIPRGIICRAAGLLKEGGLLVLEHSASQAALMREAARETGFIEVFTKKDLAGAPRALVATRGRISQ</sequence>